<comment type="function">
    <text evidence="9">Expression of the protease correlates with blood-feeding and suggests a role for the protease in blood digestion.</text>
</comment>
<evidence type="ECO:0000313" key="13">
    <source>
        <dbReference type="Proteomes" id="UP000053766"/>
    </source>
</evidence>
<dbReference type="AlphaFoldDB" id="A0A0D8XP92"/>
<gene>
    <name evidence="12" type="ORF">DICVIV_08376</name>
</gene>
<proteinExistence type="inferred from homology"/>
<dbReference type="Pfam" id="PF00112">
    <property type="entry name" value="Peptidase_C1"/>
    <property type="match status" value="1"/>
</dbReference>
<dbReference type="InterPro" id="IPR038765">
    <property type="entry name" value="Papain-like_cys_pep_sf"/>
</dbReference>
<keyword evidence="5" id="KW-0788">Thiol protease</keyword>
<dbReference type="Proteomes" id="UP000053766">
    <property type="component" value="Unassembled WGS sequence"/>
</dbReference>
<reference evidence="12 13" key="1">
    <citation type="submission" date="2013-11" db="EMBL/GenBank/DDBJ databases">
        <title>Draft genome of the bovine lungworm Dictyocaulus viviparus.</title>
        <authorList>
            <person name="Mitreva M."/>
        </authorList>
    </citation>
    <scope>NUCLEOTIDE SEQUENCE [LARGE SCALE GENOMIC DNA]</scope>
    <source>
        <strain evidence="12 13">HannoverDv2000</strain>
    </source>
</reference>
<dbReference type="SUPFAM" id="SSF54001">
    <property type="entry name" value="Cysteine proteinases"/>
    <property type="match status" value="1"/>
</dbReference>
<evidence type="ECO:0000256" key="6">
    <source>
        <dbReference type="ARBA" id="ARBA00023145"/>
    </source>
</evidence>
<feature type="signal peptide" evidence="10">
    <location>
        <begin position="1"/>
        <end position="16"/>
    </location>
</feature>
<protein>
    <submittedName>
        <fullName evidence="12">Papain family cysteine protease</fullName>
    </submittedName>
</protein>
<keyword evidence="8" id="KW-0325">Glycoprotein</keyword>
<accession>A0A0D8XP92</accession>
<dbReference type="SMART" id="SM00645">
    <property type="entry name" value="Pept_C1"/>
    <property type="match status" value="1"/>
</dbReference>
<evidence type="ECO:0000256" key="3">
    <source>
        <dbReference type="ARBA" id="ARBA00022729"/>
    </source>
</evidence>
<keyword evidence="7" id="KW-1015">Disulfide bond</keyword>
<dbReference type="FunFam" id="3.90.70.10:FF:000031">
    <property type="entry name" value="Cathepsin B"/>
    <property type="match status" value="2"/>
</dbReference>
<reference evidence="13" key="2">
    <citation type="journal article" date="2016" name="Sci. Rep.">
        <title>Dictyocaulus viviparus genome, variome and transcriptome elucidate lungworm biology and support future intervention.</title>
        <authorList>
            <person name="McNulty S.N."/>
            <person name="Strube C."/>
            <person name="Rosa B.A."/>
            <person name="Martin J.C."/>
            <person name="Tyagi R."/>
            <person name="Choi Y.J."/>
            <person name="Wang Q."/>
            <person name="Hallsworth Pepin K."/>
            <person name="Zhang X."/>
            <person name="Ozersky P."/>
            <person name="Wilson R.K."/>
            <person name="Sternberg P.W."/>
            <person name="Gasser R.B."/>
            <person name="Mitreva M."/>
        </authorList>
    </citation>
    <scope>NUCLEOTIDE SEQUENCE [LARGE SCALE GENOMIC DNA]</scope>
    <source>
        <strain evidence="13">HannoverDv2000</strain>
    </source>
</reference>
<evidence type="ECO:0000259" key="11">
    <source>
        <dbReference type="SMART" id="SM00645"/>
    </source>
</evidence>
<dbReference type="PANTHER" id="PTHR12411">
    <property type="entry name" value="CYSTEINE PROTEASE FAMILY C1-RELATED"/>
    <property type="match status" value="1"/>
</dbReference>
<evidence type="ECO:0000256" key="9">
    <source>
        <dbReference type="ARBA" id="ARBA00057399"/>
    </source>
</evidence>
<evidence type="ECO:0000256" key="2">
    <source>
        <dbReference type="ARBA" id="ARBA00022670"/>
    </source>
</evidence>
<keyword evidence="3 10" id="KW-0732">Signal</keyword>
<dbReference type="GO" id="GO:0006508">
    <property type="term" value="P:proteolysis"/>
    <property type="evidence" value="ECO:0007669"/>
    <property type="project" value="UniProtKB-KW"/>
</dbReference>
<dbReference type="PRINTS" id="PR00705">
    <property type="entry name" value="PAPAIN"/>
</dbReference>
<dbReference type="GO" id="GO:0008234">
    <property type="term" value="F:cysteine-type peptidase activity"/>
    <property type="evidence" value="ECO:0007669"/>
    <property type="project" value="UniProtKB-KW"/>
</dbReference>
<dbReference type="EMBL" id="KN716400">
    <property type="protein sequence ID" value="KJH45572.1"/>
    <property type="molecule type" value="Genomic_DNA"/>
</dbReference>
<dbReference type="InterPro" id="IPR000169">
    <property type="entry name" value="Pept_cys_AS"/>
</dbReference>
<dbReference type="OrthoDB" id="10058785at2759"/>
<evidence type="ECO:0000256" key="8">
    <source>
        <dbReference type="ARBA" id="ARBA00023180"/>
    </source>
</evidence>
<keyword evidence="6" id="KW-0865">Zymogen</keyword>
<dbReference type="InterPro" id="IPR013128">
    <property type="entry name" value="Peptidase_C1A"/>
</dbReference>
<keyword evidence="4" id="KW-0378">Hydrolase</keyword>
<sequence length="325" mass="35755">MKVVKVLCTVLVAVAAFVPQSERILGKNVELTGDDLVDYVNKAQNLFTAKLSPRFSEYPTAIKRRLMGSKYVAIPSKYRVNEVTHDDIDDSAIPSSFDSRTQWPNCPSIKSIRDQSSCGSCWAFGAAEAMTDRICIASKGAIQFTVSADDLLSCCDECGFGCDGGFPYAAWNYWVEKGIVSGGSYTSKPCPKDLYPTNTCEHKCQSGYATAYTNDKRYGAKAYTVAARVKAIQKEIMLHGPVEVAYDVYEDFEHYLKGIYKHTAGSYLGGHAVKMIGWGTENGIPYWICSNSWNSDWGENGFFRILRGTDECGIESGVVAGLPKI</sequence>
<evidence type="ECO:0000256" key="7">
    <source>
        <dbReference type="ARBA" id="ARBA00023157"/>
    </source>
</evidence>
<keyword evidence="2 12" id="KW-0645">Protease</keyword>
<dbReference type="Gene3D" id="3.90.70.10">
    <property type="entry name" value="Cysteine proteinases"/>
    <property type="match status" value="1"/>
</dbReference>
<comment type="similarity">
    <text evidence="1">Belongs to the peptidase C1 family.</text>
</comment>
<name>A0A0D8XP92_DICVI</name>
<feature type="domain" description="Peptidase C1A papain C-terminal" evidence="11">
    <location>
        <begin position="93"/>
        <end position="322"/>
    </location>
</feature>
<evidence type="ECO:0000256" key="5">
    <source>
        <dbReference type="ARBA" id="ARBA00022807"/>
    </source>
</evidence>
<dbReference type="PROSITE" id="PS00639">
    <property type="entry name" value="THIOL_PROTEASE_HIS"/>
    <property type="match status" value="1"/>
</dbReference>
<evidence type="ECO:0000256" key="1">
    <source>
        <dbReference type="ARBA" id="ARBA00008455"/>
    </source>
</evidence>
<dbReference type="InterPro" id="IPR025660">
    <property type="entry name" value="Pept_his_AS"/>
</dbReference>
<organism evidence="12 13">
    <name type="scientific">Dictyocaulus viviparus</name>
    <name type="common">Bovine lungworm</name>
    <dbReference type="NCBI Taxonomy" id="29172"/>
    <lineage>
        <taxon>Eukaryota</taxon>
        <taxon>Metazoa</taxon>
        <taxon>Ecdysozoa</taxon>
        <taxon>Nematoda</taxon>
        <taxon>Chromadorea</taxon>
        <taxon>Rhabditida</taxon>
        <taxon>Rhabditina</taxon>
        <taxon>Rhabditomorpha</taxon>
        <taxon>Strongyloidea</taxon>
        <taxon>Metastrongylidae</taxon>
        <taxon>Dictyocaulus</taxon>
    </lineage>
</organism>
<dbReference type="PROSITE" id="PS00139">
    <property type="entry name" value="THIOL_PROTEASE_CYS"/>
    <property type="match status" value="1"/>
</dbReference>
<evidence type="ECO:0000256" key="4">
    <source>
        <dbReference type="ARBA" id="ARBA00022801"/>
    </source>
</evidence>
<evidence type="ECO:0000313" key="12">
    <source>
        <dbReference type="EMBL" id="KJH45572.1"/>
    </source>
</evidence>
<keyword evidence="13" id="KW-1185">Reference proteome</keyword>
<dbReference type="MEROPS" id="C01.A51"/>
<evidence type="ECO:0000256" key="10">
    <source>
        <dbReference type="SAM" id="SignalP"/>
    </source>
</evidence>
<feature type="chain" id="PRO_5018651731" evidence="10">
    <location>
        <begin position="17"/>
        <end position="325"/>
    </location>
</feature>
<dbReference type="CDD" id="cd02620">
    <property type="entry name" value="Peptidase_C1A_CathepsinB"/>
    <property type="match status" value="1"/>
</dbReference>
<dbReference type="InterPro" id="IPR000668">
    <property type="entry name" value="Peptidase_C1A_C"/>
</dbReference>
<dbReference type="STRING" id="29172.A0A0D8XP92"/>